<keyword evidence="5" id="KW-0547">Nucleotide-binding</keyword>
<dbReference type="Pfam" id="PF04851">
    <property type="entry name" value="ResIII"/>
    <property type="match status" value="1"/>
</dbReference>
<dbReference type="Proteomes" id="UP001231316">
    <property type="component" value="Chromosome"/>
</dbReference>
<evidence type="ECO:0000256" key="1">
    <source>
        <dbReference type="ARBA" id="ARBA00022801"/>
    </source>
</evidence>
<keyword evidence="5" id="KW-0067">ATP-binding</keyword>
<dbReference type="PANTHER" id="PTHR45766">
    <property type="entry name" value="DNA ANNEALING HELICASE AND ENDONUCLEASE ZRANB3 FAMILY MEMBER"/>
    <property type="match status" value="1"/>
</dbReference>
<dbReference type="GO" id="GO:0004386">
    <property type="term" value="F:helicase activity"/>
    <property type="evidence" value="ECO:0007669"/>
    <property type="project" value="UniProtKB-KW"/>
</dbReference>
<dbReference type="CDD" id="cd09178">
    <property type="entry name" value="PLDc_N_Snf2_like"/>
    <property type="match status" value="1"/>
</dbReference>
<feature type="domain" description="Helicase C-terminal" evidence="4">
    <location>
        <begin position="768"/>
        <end position="953"/>
    </location>
</feature>
<keyword evidence="1" id="KW-0378">Hydrolase</keyword>
<dbReference type="GO" id="GO:0003677">
    <property type="term" value="F:DNA binding"/>
    <property type="evidence" value="ECO:0007669"/>
    <property type="project" value="InterPro"/>
</dbReference>
<feature type="coiled-coil region" evidence="2">
    <location>
        <begin position="700"/>
        <end position="734"/>
    </location>
</feature>
<reference evidence="5" key="1">
    <citation type="submission" date="2023-04" db="EMBL/GenBank/DDBJ databases">
        <title>Four porcine-derived lactic acid bacteria strains analyses and their evaluation as potential probiotics based on genomics.</title>
        <authorList>
            <person name="Niu D."/>
        </authorList>
    </citation>
    <scope>NUCLEOTIDE SEQUENCE</scope>
    <source>
        <strain evidence="5">ZSA5</strain>
    </source>
</reference>
<feature type="domain" description="Helicase ATP-binding" evidence="3">
    <location>
        <begin position="264"/>
        <end position="418"/>
    </location>
</feature>
<protein>
    <submittedName>
        <fullName evidence="5">Helicase-related protein</fullName>
    </submittedName>
</protein>
<evidence type="ECO:0000313" key="6">
    <source>
        <dbReference type="Proteomes" id="UP001231316"/>
    </source>
</evidence>
<keyword evidence="5" id="KW-0347">Helicase</keyword>
<proteinExistence type="predicted"/>
<evidence type="ECO:0000259" key="4">
    <source>
        <dbReference type="PROSITE" id="PS51194"/>
    </source>
</evidence>
<dbReference type="EMBL" id="CP123971">
    <property type="protein sequence ID" value="WII28862.1"/>
    <property type="molecule type" value="Genomic_DNA"/>
</dbReference>
<dbReference type="SMART" id="SM00490">
    <property type="entry name" value="HELICc"/>
    <property type="match status" value="1"/>
</dbReference>
<accession>A0AAX3X6X2</accession>
<evidence type="ECO:0000259" key="3">
    <source>
        <dbReference type="PROSITE" id="PS51192"/>
    </source>
</evidence>
<dbReference type="PROSITE" id="PS51194">
    <property type="entry name" value="HELICASE_CTER"/>
    <property type="match status" value="1"/>
</dbReference>
<dbReference type="SMART" id="SM00487">
    <property type="entry name" value="DEXDc"/>
    <property type="match status" value="1"/>
</dbReference>
<dbReference type="Gene3D" id="3.30.870.10">
    <property type="entry name" value="Endonuclease Chain A"/>
    <property type="match status" value="1"/>
</dbReference>
<dbReference type="InterPro" id="IPR006935">
    <property type="entry name" value="Helicase/UvrB_N"/>
</dbReference>
<dbReference type="InterPro" id="IPR014001">
    <property type="entry name" value="Helicase_ATP-bd"/>
</dbReference>
<sequence length="1227" mass="141719">MVQYPQFIDNKRKHLANTLREIAPEFHVLRIATGYWDLPGTLEIINELKDYTKICLLIGQEPLSHHLQKKFGNLFDDEDIFPDSYISSDLESYGTSKEIEKLRETARILVELIKENKLQVKVFRKPRLHAKAYIFGELGDGKSVGIIGSSNFTKAGLTTSQELNFLTDNYKIIEFEPKTENQENGHITWFDELWNNPEAEQWTGDFTEIIGNSPVGNKTYGPYDVYIKTLMEVFPDELVEVSPFDADIENILHEFQNQNALSLRRKLDIMGVAMLSDSVGLGKTITAAAIIKQYIRDGKVNIAIIPPASLKQQWVDELEGERWNLVEHRDFEIYTQQDTEKIESLIEKSENRKNTSNEIDLFVVDEAHNLRNSNSIRYKQVLELFQENPNAKVLLLTATPINNSLMDFANQIQLGSKGSLTSVSVPYSTESNSTLEYIDFFEALKRIQAQITRAEKSGKKLDWNVYKKSLTAGIRHYLVRSTRQGVMKRNAMKPIKEGGKLFPDTRVEQFSYSYGEDNIKLVKGVIEAKITHVFEGLDPRKLNLNFASEITQRTSHPIDLYKKIKLDQENGNVQQILTNNNISDKYRSIKLFNDDISNDMITLLFQLINFIGFVPYKPDSYLINLYDKTVPDIRNMNIKGPLRTQLAIHNMLHVTWLKRLESSMMALYKSVLNYQHRIKLFEKWLEKGYIISLGDVGVLENEYDEDINRAFEEYEEYLKELDNADDEEKEFIKKRGIERKEADPKVYNLKQMNKDIERDKNITNILTQVLQLLTKEGKDEKINVFAERLAKTIKNNEYGKKVLVFSFFSDTVDYLKDVLPSILEKKIPGFSKQAAFVSGNSKEVEKIAKRFSPVSKKYKLKKGEHELNYLFATDVLSEGQNLQDAGILVNYDLHWNPVRMIQRNGRINRLGSTYDEVLIANARPSDDLEAYLKLVRRLERKIDTINSTVGNDQSILGEEANPIEFNDMLDYFDNNSEIASKAAEKLQLQNDPLDWTDDYSLELRTFLEKHKDDGEITRVKSIPKGKWNYLPKKNEMFDPTEILGLYSTSRKVTNTGEKIRDVGFTKISSSGRNRGPFSSIRAEYVEEQDALKMIKTTPDNNKTNIDTIKVNREEYISKGKTEIKVQFDTDKEQFRLKPAQKRALEVVGKYFTKDVLGIVQKGIKLSNEKKEFEQLVRKLNSEVKNYGTPFSTTIRKFEVFINKLLDKENKKEKLDEIEGVLFYAHNQ</sequence>
<dbReference type="Pfam" id="PF00271">
    <property type="entry name" value="Helicase_C"/>
    <property type="match status" value="1"/>
</dbReference>
<dbReference type="InterPro" id="IPR027417">
    <property type="entry name" value="P-loop_NTPase"/>
</dbReference>
<name>A0AAX3X6X2_9LACO</name>
<dbReference type="PROSITE" id="PS51192">
    <property type="entry name" value="HELICASE_ATP_BIND_1"/>
    <property type="match status" value="1"/>
</dbReference>
<evidence type="ECO:0000313" key="5">
    <source>
        <dbReference type="EMBL" id="WII28862.1"/>
    </source>
</evidence>
<dbReference type="InterPro" id="IPR038718">
    <property type="entry name" value="SNF2-like_sf"/>
</dbReference>
<dbReference type="CDD" id="cd18793">
    <property type="entry name" value="SF2_C_SNF"/>
    <property type="match status" value="1"/>
</dbReference>
<evidence type="ECO:0000256" key="2">
    <source>
        <dbReference type="SAM" id="Coils"/>
    </source>
</evidence>
<dbReference type="RefSeq" id="WP_193628394.1">
    <property type="nucleotide sequence ID" value="NZ_CP123971.1"/>
</dbReference>
<keyword evidence="2" id="KW-0175">Coiled coil</keyword>
<dbReference type="Pfam" id="PF13091">
    <property type="entry name" value="PLDc_2"/>
    <property type="match status" value="1"/>
</dbReference>
<dbReference type="InterPro" id="IPR025202">
    <property type="entry name" value="PLD-like_dom"/>
</dbReference>
<dbReference type="Gene3D" id="3.40.50.10810">
    <property type="entry name" value="Tandem AAA-ATPase domain"/>
    <property type="match status" value="1"/>
</dbReference>
<dbReference type="InterPro" id="IPR049730">
    <property type="entry name" value="SNF2/RAD54-like_C"/>
</dbReference>
<organism evidence="5 6">
    <name type="scientific">Ligilactobacillus salivarius</name>
    <dbReference type="NCBI Taxonomy" id="1624"/>
    <lineage>
        <taxon>Bacteria</taxon>
        <taxon>Bacillati</taxon>
        <taxon>Bacillota</taxon>
        <taxon>Bacilli</taxon>
        <taxon>Lactobacillales</taxon>
        <taxon>Lactobacillaceae</taxon>
        <taxon>Ligilactobacillus</taxon>
    </lineage>
</organism>
<dbReference type="GO" id="GO:0016787">
    <property type="term" value="F:hydrolase activity"/>
    <property type="evidence" value="ECO:0007669"/>
    <property type="project" value="UniProtKB-KW"/>
</dbReference>
<dbReference type="AlphaFoldDB" id="A0AAX3X6X2"/>
<dbReference type="InterPro" id="IPR001650">
    <property type="entry name" value="Helicase_C-like"/>
</dbReference>
<dbReference type="SUPFAM" id="SSF52540">
    <property type="entry name" value="P-loop containing nucleoside triphosphate hydrolases"/>
    <property type="match status" value="1"/>
</dbReference>
<dbReference type="GO" id="GO:0005524">
    <property type="term" value="F:ATP binding"/>
    <property type="evidence" value="ECO:0007669"/>
    <property type="project" value="InterPro"/>
</dbReference>
<dbReference type="PANTHER" id="PTHR45766:SF6">
    <property type="entry name" value="SWI_SNF-RELATED MATRIX-ASSOCIATED ACTIN-DEPENDENT REGULATOR OF CHROMATIN SUBFAMILY A-LIKE PROTEIN 1"/>
    <property type="match status" value="1"/>
</dbReference>
<dbReference type="Gene3D" id="3.40.50.300">
    <property type="entry name" value="P-loop containing nucleotide triphosphate hydrolases"/>
    <property type="match status" value="1"/>
</dbReference>
<gene>
    <name evidence="5" type="ORF">QFE45_01645</name>
</gene>